<keyword evidence="5" id="KW-0732">Signal</keyword>
<dbReference type="SUPFAM" id="SSF56935">
    <property type="entry name" value="Porins"/>
    <property type="match status" value="1"/>
</dbReference>
<keyword evidence="2 4" id="KW-0472">Membrane</keyword>
<proteinExistence type="inferred from homology"/>
<keyword evidence="3" id="KW-0998">Cell outer membrane</keyword>
<sequence>MKRLNATLLRSTALAALTAFAMTHAVTAHADETGKAGEETTQPGDEIVVTGTILASQQASIEAKRVAVNMTDVASADAAARFPDQTAAGALARLPGVAVQRDQGQERYIQVRGAPNRWTSVSIDGVPMVGVDEGGDTRAFRFDAIPAVMLSEMVINKSLTSNLQADAIVATIDLKTYSPLARTRFHVDGDLGYGMMGHGGGQQRQGSLRLSWSNDTFGIVLGGSHYLRDQITDNREPGYDDETGEPTEFSVRSYKLERYNNGLFGGIEWSPEAGQKLYAKVIWSEFADNEQRNQYNFSVSGNAVTGISAMFNDGRYRNRNTIGLIGGDYDDFNGFTASFKANYAKTVNTTDLPLIRSSMSTVGDMTYTLSDPRFPIFSDNDGSFSQTGLSQTGTIVLPLEQRTVSDSYTVKFDLTKEVGDLTLASGLLYADRDITGNVLSTSSYAAIGYIGSLVGQPFNINDYVTGSGWDTDYPLGLSLNYVDNKAMRRDAEATLAAMEAAGLFNPAGVIEDTTRYNQREKTLAAYLMGTLVRGPLTVAGGVRIENYSMDNAGSLRIDGAYTPKTYSSDKTDFFPSLNIRYEASDDIVLRFAGQRGVSRPAYGATRVGASINDTSTPGTIGGGNPLLKPEYTWGLDTSVEWYLPGNGMIAVGAFYRWVDNVLYSAQERVNSDFYNTPGFDRSNYLFSGQYNGKSGKLYGVEFNVQKQFDFLPGALSGFGVQGNLTLLDGDFKAPDMNGVMQTYDFQGMSRTIANASVYYEKYGLSARVSYQWRSHWLDTLGGLGSGEYRAAYENLDVTLRYAVTENFTLYADLANLTNETYVAYAGSLSHPTEVERIGSRYLFGVRFSY</sequence>
<keyword evidence="8" id="KW-0675">Receptor</keyword>
<organism evidence="8 9">
    <name type="scientific">Novosphingobium indicum</name>
    <dbReference type="NCBI Taxonomy" id="462949"/>
    <lineage>
        <taxon>Bacteria</taxon>
        <taxon>Pseudomonadati</taxon>
        <taxon>Pseudomonadota</taxon>
        <taxon>Alphaproteobacteria</taxon>
        <taxon>Sphingomonadales</taxon>
        <taxon>Sphingomonadaceae</taxon>
        <taxon>Novosphingobium</taxon>
    </lineage>
</organism>
<dbReference type="Gene3D" id="2.40.170.20">
    <property type="entry name" value="TonB-dependent receptor, beta-barrel domain"/>
    <property type="match status" value="1"/>
</dbReference>
<dbReference type="InterPro" id="IPR036942">
    <property type="entry name" value="Beta-barrel_TonB_sf"/>
</dbReference>
<evidence type="ECO:0000259" key="7">
    <source>
        <dbReference type="Pfam" id="PF07715"/>
    </source>
</evidence>
<comment type="similarity">
    <text evidence="4">Belongs to the TonB-dependent receptor family.</text>
</comment>
<evidence type="ECO:0000313" key="8">
    <source>
        <dbReference type="EMBL" id="GGN61996.1"/>
    </source>
</evidence>
<comment type="caution">
    <text evidence="8">The sequence shown here is derived from an EMBL/GenBank/DDBJ whole genome shotgun (WGS) entry which is preliminary data.</text>
</comment>
<feature type="chain" id="PRO_5045514587" evidence="5">
    <location>
        <begin position="31"/>
        <end position="849"/>
    </location>
</feature>
<dbReference type="Proteomes" id="UP000605099">
    <property type="component" value="Unassembled WGS sequence"/>
</dbReference>
<evidence type="ECO:0000256" key="2">
    <source>
        <dbReference type="ARBA" id="ARBA00023136"/>
    </source>
</evidence>
<name>A0ABQ2K2N5_9SPHN</name>
<dbReference type="EMBL" id="BMLK01000041">
    <property type="protein sequence ID" value="GGN61996.1"/>
    <property type="molecule type" value="Genomic_DNA"/>
</dbReference>
<dbReference type="RefSeq" id="WP_188823579.1">
    <property type="nucleotide sequence ID" value="NZ_BMLK01000041.1"/>
</dbReference>
<dbReference type="PANTHER" id="PTHR40980">
    <property type="entry name" value="PLUG DOMAIN-CONTAINING PROTEIN"/>
    <property type="match status" value="1"/>
</dbReference>
<feature type="signal peptide" evidence="5">
    <location>
        <begin position="1"/>
        <end position="30"/>
    </location>
</feature>
<keyword evidence="9" id="KW-1185">Reference proteome</keyword>
<dbReference type="Pfam" id="PF07715">
    <property type="entry name" value="Plug"/>
    <property type="match status" value="1"/>
</dbReference>
<feature type="domain" description="TonB-dependent receptor plug" evidence="7">
    <location>
        <begin position="70"/>
        <end position="161"/>
    </location>
</feature>
<keyword evidence="4" id="KW-0798">TonB box</keyword>
<dbReference type="InterPro" id="IPR012910">
    <property type="entry name" value="Plug_dom"/>
</dbReference>
<evidence type="ECO:0000256" key="5">
    <source>
        <dbReference type="SAM" id="SignalP"/>
    </source>
</evidence>
<dbReference type="NCBIfam" id="TIGR01782">
    <property type="entry name" value="TonB-Xanth-Caul"/>
    <property type="match status" value="1"/>
</dbReference>
<dbReference type="InterPro" id="IPR037066">
    <property type="entry name" value="Plug_dom_sf"/>
</dbReference>
<protein>
    <submittedName>
        <fullName evidence="8">TonB-dependent receptor</fullName>
    </submittedName>
</protein>
<dbReference type="InterPro" id="IPR010104">
    <property type="entry name" value="TonB_rcpt_bac"/>
</dbReference>
<evidence type="ECO:0000256" key="3">
    <source>
        <dbReference type="ARBA" id="ARBA00023237"/>
    </source>
</evidence>
<feature type="domain" description="TonB-dependent receptor-like beta-barrel" evidence="6">
    <location>
        <begin position="379"/>
        <end position="816"/>
    </location>
</feature>
<dbReference type="Pfam" id="PF00593">
    <property type="entry name" value="TonB_dep_Rec_b-barrel"/>
    <property type="match status" value="1"/>
</dbReference>
<evidence type="ECO:0000256" key="1">
    <source>
        <dbReference type="ARBA" id="ARBA00004442"/>
    </source>
</evidence>
<dbReference type="Gene3D" id="2.170.130.10">
    <property type="entry name" value="TonB-dependent receptor, plug domain"/>
    <property type="match status" value="1"/>
</dbReference>
<evidence type="ECO:0000259" key="6">
    <source>
        <dbReference type="Pfam" id="PF00593"/>
    </source>
</evidence>
<accession>A0ABQ2K2N5</accession>
<gene>
    <name evidence="8" type="ORF">GCM10011349_45170</name>
</gene>
<dbReference type="PANTHER" id="PTHR40980:SF4">
    <property type="entry name" value="TONB-DEPENDENT RECEPTOR-LIKE BETA-BARREL DOMAIN-CONTAINING PROTEIN"/>
    <property type="match status" value="1"/>
</dbReference>
<reference evidence="9" key="1">
    <citation type="journal article" date="2019" name="Int. J. Syst. Evol. Microbiol.">
        <title>The Global Catalogue of Microorganisms (GCM) 10K type strain sequencing project: providing services to taxonomists for standard genome sequencing and annotation.</title>
        <authorList>
            <consortium name="The Broad Institute Genomics Platform"/>
            <consortium name="The Broad Institute Genome Sequencing Center for Infectious Disease"/>
            <person name="Wu L."/>
            <person name="Ma J."/>
        </authorList>
    </citation>
    <scope>NUCLEOTIDE SEQUENCE [LARGE SCALE GENOMIC DNA]</scope>
    <source>
        <strain evidence="9">CGMCC 1.6784</strain>
    </source>
</reference>
<comment type="subcellular location">
    <subcellularLocation>
        <location evidence="1 4">Cell outer membrane</location>
    </subcellularLocation>
</comment>
<evidence type="ECO:0000313" key="9">
    <source>
        <dbReference type="Proteomes" id="UP000605099"/>
    </source>
</evidence>
<dbReference type="InterPro" id="IPR000531">
    <property type="entry name" value="Beta-barrel_TonB"/>
</dbReference>
<evidence type="ECO:0000256" key="4">
    <source>
        <dbReference type="RuleBase" id="RU003357"/>
    </source>
</evidence>